<feature type="transmembrane region" description="Helical" evidence="2">
    <location>
        <begin position="89"/>
        <end position="112"/>
    </location>
</feature>
<evidence type="ECO:0000313" key="3">
    <source>
        <dbReference type="EMBL" id="ORZ22618.1"/>
    </source>
</evidence>
<feature type="region of interest" description="Disordered" evidence="1">
    <location>
        <begin position="153"/>
        <end position="174"/>
    </location>
</feature>
<dbReference type="EMBL" id="MCGE01000004">
    <property type="protein sequence ID" value="ORZ22618.1"/>
    <property type="molecule type" value="Genomic_DNA"/>
</dbReference>
<feature type="region of interest" description="Disordered" evidence="1">
    <location>
        <begin position="301"/>
        <end position="327"/>
    </location>
</feature>
<protein>
    <submittedName>
        <fullName evidence="3">Uncharacterized protein</fullName>
    </submittedName>
</protein>
<feature type="compositionally biased region" description="Basic residues" evidence="1">
    <location>
        <begin position="314"/>
        <end position="327"/>
    </location>
</feature>
<evidence type="ECO:0000256" key="1">
    <source>
        <dbReference type="SAM" id="MobiDB-lite"/>
    </source>
</evidence>
<keyword evidence="2" id="KW-1133">Transmembrane helix</keyword>
<dbReference type="AlphaFoldDB" id="A0A1X2IV01"/>
<evidence type="ECO:0000313" key="4">
    <source>
        <dbReference type="Proteomes" id="UP000193560"/>
    </source>
</evidence>
<feature type="transmembrane region" description="Helical" evidence="2">
    <location>
        <begin position="118"/>
        <end position="144"/>
    </location>
</feature>
<accession>A0A1X2IV01</accession>
<reference evidence="3 4" key="1">
    <citation type="submission" date="2016-07" db="EMBL/GenBank/DDBJ databases">
        <title>Pervasive Adenine N6-methylation of Active Genes in Fungi.</title>
        <authorList>
            <consortium name="DOE Joint Genome Institute"/>
            <person name="Mondo S.J."/>
            <person name="Dannebaum R.O."/>
            <person name="Kuo R.C."/>
            <person name="Labutti K."/>
            <person name="Haridas S."/>
            <person name="Kuo A."/>
            <person name="Salamov A."/>
            <person name="Ahrendt S.R."/>
            <person name="Lipzen A."/>
            <person name="Sullivan W."/>
            <person name="Andreopoulos W.B."/>
            <person name="Clum A."/>
            <person name="Lindquist E."/>
            <person name="Daum C."/>
            <person name="Ramamoorthy G.K."/>
            <person name="Gryganskyi A."/>
            <person name="Culley D."/>
            <person name="Magnuson J.K."/>
            <person name="James T.Y."/>
            <person name="O'Malley M.A."/>
            <person name="Stajich J.E."/>
            <person name="Spatafora J.W."/>
            <person name="Visel A."/>
            <person name="Grigoriev I.V."/>
        </authorList>
    </citation>
    <scope>NUCLEOTIDE SEQUENCE [LARGE SCALE GENOMIC DNA]</scope>
    <source>
        <strain evidence="3 4">NRRL 1336</strain>
    </source>
</reference>
<name>A0A1X2IV01_9FUNG</name>
<dbReference type="OrthoDB" id="2270199at2759"/>
<keyword evidence="2" id="KW-0472">Membrane</keyword>
<organism evidence="3 4">
    <name type="scientific">Absidia repens</name>
    <dbReference type="NCBI Taxonomy" id="90262"/>
    <lineage>
        <taxon>Eukaryota</taxon>
        <taxon>Fungi</taxon>
        <taxon>Fungi incertae sedis</taxon>
        <taxon>Mucoromycota</taxon>
        <taxon>Mucoromycotina</taxon>
        <taxon>Mucoromycetes</taxon>
        <taxon>Mucorales</taxon>
        <taxon>Cunninghamellaceae</taxon>
        <taxon>Absidia</taxon>
    </lineage>
</organism>
<keyword evidence="4" id="KW-1185">Reference proteome</keyword>
<gene>
    <name evidence="3" type="ORF">BCR42DRAFT_488151</name>
</gene>
<sequence length="327" mass="37126">MDGMDVFRLFAHCLSPLLFCFKIMTTTHSSLFDAEELDNTLLSIPEVYTAYVHPTLIMTLRLMVAVVVYCFLTTVHIIFIALKTILWPIYVICHFFIVRPFAFLSQLCHVLYPIAVYFSFAIVCGLIIGGCAGFTAEALSSFFINATWGTQSKRSQSENNSMNTFHGSDDENGNDSIDDHMDDYGYDSDYNAYAYDDHDHGYKEEGEDHHHHQQQQVYGKTMAPNRFSALSQKHHLSAISSSLVSMLKGTPKLEKRDSDDGGSDCDQDELRNDYQRPFVPPIASGNKRMMGKGKLAMRQHPFMTTNGNDDHTPRYRSRKKTTVHVTE</sequence>
<feature type="compositionally biased region" description="Polar residues" evidence="1">
    <location>
        <begin position="153"/>
        <end position="166"/>
    </location>
</feature>
<comment type="caution">
    <text evidence="3">The sequence shown here is derived from an EMBL/GenBank/DDBJ whole genome shotgun (WGS) entry which is preliminary data.</text>
</comment>
<dbReference type="Proteomes" id="UP000193560">
    <property type="component" value="Unassembled WGS sequence"/>
</dbReference>
<feature type="transmembrane region" description="Helical" evidence="2">
    <location>
        <begin position="58"/>
        <end position="82"/>
    </location>
</feature>
<proteinExistence type="predicted"/>
<feature type="region of interest" description="Disordered" evidence="1">
    <location>
        <begin position="251"/>
        <end position="289"/>
    </location>
</feature>
<keyword evidence="2" id="KW-0812">Transmembrane</keyword>
<evidence type="ECO:0000256" key="2">
    <source>
        <dbReference type="SAM" id="Phobius"/>
    </source>
</evidence>